<dbReference type="Pfam" id="PF05572">
    <property type="entry name" value="Peptidase_M43"/>
    <property type="match status" value="1"/>
</dbReference>
<accession>A0A1I2EKL4</accession>
<evidence type="ECO:0000256" key="5">
    <source>
        <dbReference type="ARBA" id="ARBA00022801"/>
    </source>
</evidence>
<evidence type="ECO:0000256" key="8">
    <source>
        <dbReference type="ARBA" id="ARBA00023157"/>
    </source>
</evidence>
<evidence type="ECO:0000256" key="4">
    <source>
        <dbReference type="ARBA" id="ARBA00022729"/>
    </source>
</evidence>
<evidence type="ECO:0000256" key="1">
    <source>
        <dbReference type="ARBA" id="ARBA00008721"/>
    </source>
</evidence>
<dbReference type="AlphaFoldDB" id="A0A1I2EKL4"/>
<evidence type="ECO:0000256" key="9">
    <source>
        <dbReference type="SAM" id="SignalP"/>
    </source>
</evidence>
<keyword evidence="8" id="KW-1015">Disulfide bond</keyword>
<reference evidence="14" key="1">
    <citation type="submission" date="2016-10" db="EMBL/GenBank/DDBJ databases">
        <authorList>
            <person name="Varghese N."/>
            <person name="Submissions S."/>
        </authorList>
    </citation>
    <scope>NUCLEOTIDE SEQUENCE [LARGE SCALE GENOMIC DNA]</scope>
    <source>
        <strain>GEY</strain>
        <strain evidence="14">DSM 9560</strain>
    </source>
</reference>
<keyword evidence="7" id="KW-0482">Metalloprotease</keyword>
<dbReference type="InterPro" id="IPR024079">
    <property type="entry name" value="MetalloPept_cat_dom_sf"/>
</dbReference>
<dbReference type="Gene3D" id="3.40.390.10">
    <property type="entry name" value="Collagenase (Catalytic Domain)"/>
    <property type="match status" value="1"/>
</dbReference>
<evidence type="ECO:0000259" key="11">
    <source>
        <dbReference type="Pfam" id="PF18962"/>
    </source>
</evidence>
<evidence type="ECO:0000313" key="13">
    <source>
        <dbReference type="EMBL" id="SFE93223.1"/>
    </source>
</evidence>
<sequence length="1264" mass="136045">MKRKYPIVFLSKYSVNLRSLLLACFITLQLSAFAQNRFRQCAFDQIHKSMLQKDEQYRKNVEAMEAKILEMIKKGSAYRTEAATYIIPVVVHVMHTGTAVGTSYNISDAQIQQALDHANQLFAGSMLSTNTNMEFVLAKRSPTCAATTGINRVNVGGNATYVAGGIKRSTMTGVDEEVVKDLSRWSNKDYYNIWVVNKIDGNDGTVCCGSFTAGYAYFPGAPANVDGTIILASQMTNTSGTLAHELGHAFGLYHTFEGDDSGCPANGNCNTDGDKVCDTEPHENPNLTCASGNNPCTGAAWTTAVLRNIMNYSTCGEDIFTAGQANRMESALLSSRSSLVSSLGDEPPPASLPTAPTCAFSATHGLGNGFGIENFTFTNGTNTINVTSSSSAGDGTNYTDMTCNQGTTVQTNTTYNVSVKTWFDLNFHDVRIYIDFNNDGDFVDAGETVFTSNNSKGPHLGTVTIPASPPLTNTPLRMRVLADMSGGIVSPCQITGFSGFGAGQAEDYTIIIQGGALPTINTPTSATITHNSATLGATITADGGSAITERGIVWSVTSTNNNPIIGGTGVTKVIEGGTAVSAFTTAATGLPANTNISFKGYATNANGTAYTSVATFTTDPSPNPNLTVSANETHSGNYNNVTVTGTGTLTLNGNINVDGTFTIQNGGKVITDCHIITGNGNFNLQAGGILQICSNAGITSSGAAGDVQVIGTRTFSNDANYIYKGNAAQNTGNALPSQVRNLTIDNANHVTLSNACGVKELVILLNGNLISNGNLTLLSSASHQSMVQNHGTSVVVGNVTAQRHVPNYALRTTVQGYNYFSSPISNGKVSDFNGVGFAAVLNPAYDWVVPYSGAFPNVYRYNESKVVSSPATFDIFEKGWESPANTTENLEVGRGYILNLNSGTVIDWVGTLNNGDINIPITKGTATNSGWNLVGNPYPSNLDWDLVCSYMIDVNSNKLQNTTIHRRIATAPYAGTWATYNADVQMGTNSGTKEIAMGQGFFVLKANMGSDNLVFTNAMRTYNNTQFFRTEENEEGKTQGAMKLKLSSQRWSDETVLFFKRGATEGFDERLDVPKIQLNSSPAPSLYTKVGNKNLVYNAMSIENLPKEVPLHFYVASNGQHEISLSDLRNFKENLPIYLEDKKLGITQNLREKPYTFSANAGTDTSRFVLKFEVAFAQVIPDESLLIYPNPTSKELKINIDNHYKGKVQIRLKDMLGKEINEQIFEKQFTKQEVVLDLENLTKGVYFVEIQNGQGKQIKKIVKE</sequence>
<dbReference type="RefSeq" id="WP_091542511.1">
    <property type="nucleotide sequence ID" value="NZ_FONY01000010.1"/>
</dbReference>
<dbReference type="Proteomes" id="UP000199513">
    <property type="component" value="Unassembled WGS sequence"/>
</dbReference>
<protein>
    <submittedName>
        <fullName evidence="13">Por secretion system C-terminal sorting domain-containing protein</fullName>
    </submittedName>
</protein>
<dbReference type="PANTHER" id="PTHR47466">
    <property type="match status" value="1"/>
</dbReference>
<dbReference type="InterPro" id="IPR026444">
    <property type="entry name" value="Secre_tail"/>
</dbReference>
<feature type="signal peptide" evidence="9">
    <location>
        <begin position="1"/>
        <end position="34"/>
    </location>
</feature>
<dbReference type="GO" id="GO:0006508">
    <property type="term" value="P:proteolysis"/>
    <property type="evidence" value="ECO:0007669"/>
    <property type="project" value="UniProtKB-KW"/>
</dbReference>
<evidence type="ECO:0000259" key="12">
    <source>
        <dbReference type="Pfam" id="PF20009"/>
    </source>
</evidence>
<dbReference type="NCBIfam" id="TIGR04183">
    <property type="entry name" value="Por_Secre_tail"/>
    <property type="match status" value="1"/>
</dbReference>
<keyword evidence="4 9" id="KW-0732">Signal</keyword>
<dbReference type="OrthoDB" id="6385856at2"/>
<dbReference type="Pfam" id="PF20009">
    <property type="entry name" value="GEVED"/>
    <property type="match status" value="1"/>
</dbReference>
<dbReference type="Pfam" id="PF18962">
    <property type="entry name" value="Por_Secre_tail"/>
    <property type="match status" value="1"/>
</dbReference>
<feature type="chain" id="PRO_5011515251" evidence="9">
    <location>
        <begin position="35"/>
        <end position="1264"/>
    </location>
</feature>
<keyword evidence="2" id="KW-0645">Protease</keyword>
<keyword evidence="14" id="KW-1185">Reference proteome</keyword>
<feature type="domain" description="Peptidase M43 pregnancy-associated plasma-A" evidence="10">
    <location>
        <begin position="177"/>
        <end position="332"/>
    </location>
</feature>
<dbReference type="InterPro" id="IPR008754">
    <property type="entry name" value="Peptidase_M43"/>
</dbReference>
<evidence type="ECO:0000256" key="3">
    <source>
        <dbReference type="ARBA" id="ARBA00022723"/>
    </source>
</evidence>
<feature type="domain" description="Secretion system C-terminal sorting" evidence="11">
    <location>
        <begin position="1187"/>
        <end position="1262"/>
    </location>
</feature>
<evidence type="ECO:0000259" key="10">
    <source>
        <dbReference type="Pfam" id="PF05572"/>
    </source>
</evidence>
<comment type="similarity">
    <text evidence="1">Belongs to the peptidase M43B family.</text>
</comment>
<evidence type="ECO:0000256" key="2">
    <source>
        <dbReference type="ARBA" id="ARBA00022670"/>
    </source>
</evidence>
<dbReference type="STRING" id="1003.SAMN04488541_101063"/>
<organism evidence="13 14">
    <name type="scientific">Thermoflexibacter ruber</name>
    <dbReference type="NCBI Taxonomy" id="1003"/>
    <lineage>
        <taxon>Bacteria</taxon>
        <taxon>Pseudomonadati</taxon>
        <taxon>Bacteroidota</taxon>
        <taxon>Cytophagia</taxon>
        <taxon>Cytophagales</taxon>
        <taxon>Thermoflexibacteraceae</taxon>
        <taxon>Thermoflexibacter</taxon>
    </lineage>
</organism>
<dbReference type="PANTHER" id="PTHR47466:SF1">
    <property type="entry name" value="METALLOPROTEASE MEP1 (AFU_ORTHOLOGUE AFUA_1G07730)-RELATED"/>
    <property type="match status" value="1"/>
</dbReference>
<dbReference type="GO" id="GO:0008237">
    <property type="term" value="F:metallopeptidase activity"/>
    <property type="evidence" value="ECO:0007669"/>
    <property type="project" value="UniProtKB-KW"/>
</dbReference>
<keyword evidence="6" id="KW-0862">Zinc</keyword>
<evidence type="ECO:0000256" key="6">
    <source>
        <dbReference type="ARBA" id="ARBA00022833"/>
    </source>
</evidence>
<proteinExistence type="inferred from homology"/>
<dbReference type="SUPFAM" id="SSF55486">
    <property type="entry name" value="Metalloproteases ('zincins'), catalytic domain"/>
    <property type="match status" value="1"/>
</dbReference>
<dbReference type="GO" id="GO:0046872">
    <property type="term" value="F:metal ion binding"/>
    <property type="evidence" value="ECO:0007669"/>
    <property type="project" value="UniProtKB-KW"/>
</dbReference>
<evidence type="ECO:0000256" key="7">
    <source>
        <dbReference type="ARBA" id="ARBA00023049"/>
    </source>
</evidence>
<evidence type="ECO:0000313" key="14">
    <source>
        <dbReference type="Proteomes" id="UP000199513"/>
    </source>
</evidence>
<feature type="domain" description="GEVED" evidence="12">
    <location>
        <begin position="430"/>
        <end position="510"/>
    </location>
</feature>
<keyword evidence="3" id="KW-0479">Metal-binding</keyword>
<keyword evidence="5" id="KW-0378">Hydrolase</keyword>
<gene>
    <name evidence="13" type="ORF">SAMN04488541_101063</name>
</gene>
<dbReference type="EMBL" id="FONY01000010">
    <property type="protein sequence ID" value="SFE93223.1"/>
    <property type="molecule type" value="Genomic_DNA"/>
</dbReference>
<name>A0A1I2EKL4_9BACT</name>
<dbReference type="InterPro" id="IPR045474">
    <property type="entry name" value="GEVED"/>
</dbReference>